<dbReference type="Proteomes" id="UP000244934">
    <property type="component" value="Unassembled WGS sequence"/>
</dbReference>
<evidence type="ECO:0000313" key="2">
    <source>
        <dbReference type="Proteomes" id="UP000244934"/>
    </source>
</evidence>
<keyword evidence="2" id="KW-1185">Reference proteome</keyword>
<proteinExistence type="predicted"/>
<accession>A0A2R8CMS4</accession>
<organism evidence="1 2">
    <name type="scientific">Kushneria phyllosphaerae</name>
    <dbReference type="NCBI Taxonomy" id="2100822"/>
    <lineage>
        <taxon>Bacteria</taxon>
        <taxon>Pseudomonadati</taxon>
        <taxon>Pseudomonadota</taxon>
        <taxon>Gammaproteobacteria</taxon>
        <taxon>Oceanospirillales</taxon>
        <taxon>Halomonadaceae</taxon>
        <taxon>Kushneria</taxon>
    </lineage>
</organism>
<evidence type="ECO:0000313" key="1">
    <source>
        <dbReference type="EMBL" id="SPJ34196.1"/>
    </source>
</evidence>
<dbReference type="EMBL" id="ONZI01000003">
    <property type="protein sequence ID" value="SPJ34196.1"/>
    <property type="molecule type" value="Genomic_DNA"/>
</dbReference>
<protein>
    <submittedName>
        <fullName evidence="1">Uncharacterized protein</fullName>
    </submittedName>
</protein>
<reference evidence="2" key="1">
    <citation type="submission" date="2018-03" db="EMBL/GenBank/DDBJ databases">
        <authorList>
            <person name="Navarro De La Torre S."/>
        </authorList>
    </citation>
    <scope>NUCLEOTIDE SEQUENCE [LARGE SCALE GENOMIC DNA]</scope>
    <source>
        <strain evidence="2">EAod3</strain>
    </source>
</reference>
<sequence length="53" mass="6275">MSMTYHHYPTFDWRFNHTLAATRVPTAGVLRQGAPRLPSLRCQRIEKRHERLA</sequence>
<dbReference type="AlphaFoldDB" id="A0A2R8CMS4"/>
<name>A0A2R8CMS4_9GAMM</name>
<gene>
    <name evidence="1" type="ORF">KSP9073_02229</name>
</gene>